<dbReference type="SUPFAM" id="SSF46785">
    <property type="entry name" value="Winged helix' DNA-binding domain"/>
    <property type="match status" value="1"/>
</dbReference>
<comment type="similarity">
    <text evidence="1">Belongs to the LysR transcriptional regulatory family.</text>
</comment>
<dbReference type="Pfam" id="PF00126">
    <property type="entry name" value="HTH_1"/>
    <property type="match status" value="1"/>
</dbReference>
<dbReference type="SUPFAM" id="SSF53850">
    <property type="entry name" value="Periplasmic binding protein-like II"/>
    <property type="match status" value="1"/>
</dbReference>
<dbReference type="EMBL" id="CP039690">
    <property type="protein sequence ID" value="QCI67119.1"/>
    <property type="molecule type" value="Genomic_DNA"/>
</dbReference>
<dbReference type="Proteomes" id="UP000298781">
    <property type="component" value="Chromosome"/>
</dbReference>
<evidence type="ECO:0000313" key="6">
    <source>
        <dbReference type="EMBL" id="QCI67119.1"/>
    </source>
</evidence>
<evidence type="ECO:0000256" key="4">
    <source>
        <dbReference type="ARBA" id="ARBA00023163"/>
    </source>
</evidence>
<keyword evidence="3" id="KW-0238">DNA-binding</keyword>
<dbReference type="AlphaFoldDB" id="A0A4D7B0F3"/>
<evidence type="ECO:0000313" key="7">
    <source>
        <dbReference type="Proteomes" id="UP000298781"/>
    </source>
</evidence>
<dbReference type="InterPro" id="IPR058163">
    <property type="entry name" value="LysR-type_TF_proteobact-type"/>
</dbReference>
<dbReference type="GO" id="GO:0043565">
    <property type="term" value="F:sequence-specific DNA binding"/>
    <property type="evidence" value="ECO:0007669"/>
    <property type="project" value="TreeGrafter"/>
</dbReference>
<reference evidence="6 7" key="1">
    <citation type="submission" date="2019-04" db="EMBL/GenBank/DDBJ databases">
        <title>Phreatobacter aquaticus sp. nov.</title>
        <authorList>
            <person name="Choi A."/>
        </authorList>
    </citation>
    <scope>NUCLEOTIDE SEQUENCE [LARGE SCALE GENOMIC DNA]</scope>
    <source>
        <strain evidence="6 7">KCTC 52518</strain>
    </source>
</reference>
<dbReference type="GO" id="GO:0006351">
    <property type="term" value="P:DNA-templated transcription"/>
    <property type="evidence" value="ECO:0007669"/>
    <property type="project" value="TreeGrafter"/>
</dbReference>
<dbReference type="Pfam" id="PF03466">
    <property type="entry name" value="LysR_substrate"/>
    <property type="match status" value="1"/>
</dbReference>
<dbReference type="InterPro" id="IPR005119">
    <property type="entry name" value="LysR_subst-bd"/>
</dbReference>
<evidence type="ECO:0000256" key="1">
    <source>
        <dbReference type="ARBA" id="ARBA00009437"/>
    </source>
</evidence>
<keyword evidence="4" id="KW-0804">Transcription</keyword>
<organism evidence="6 7">
    <name type="scientific">Phreatobacter stygius</name>
    <dbReference type="NCBI Taxonomy" id="1940610"/>
    <lineage>
        <taxon>Bacteria</taxon>
        <taxon>Pseudomonadati</taxon>
        <taxon>Pseudomonadota</taxon>
        <taxon>Alphaproteobacteria</taxon>
        <taxon>Hyphomicrobiales</taxon>
        <taxon>Phreatobacteraceae</taxon>
        <taxon>Phreatobacter</taxon>
    </lineage>
</organism>
<accession>A0A4D7B0F3</accession>
<dbReference type="PRINTS" id="PR00039">
    <property type="entry name" value="HTHLYSR"/>
</dbReference>
<evidence type="ECO:0000256" key="3">
    <source>
        <dbReference type="ARBA" id="ARBA00023125"/>
    </source>
</evidence>
<feature type="domain" description="HTH lysR-type" evidence="5">
    <location>
        <begin position="1"/>
        <end position="58"/>
    </location>
</feature>
<dbReference type="PANTHER" id="PTHR30537:SF3">
    <property type="entry name" value="TRANSCRIPTIONAL REGULATORY PROTEIN"/>
    <property type="match status" value="1"/>
</dbReference>
<gene>
    <name evidence="6" type="ORF">E8M01_24495</name>
</gene>
<dbReference type="InterPro" id="IPR036388">
    <property type="entry name" value="WH-like_DNA-bd_sf"/>
</dbReference>
<dbReference type="Gene3D" id="3.40.190.290">
    <property type="match status" value="1"/>
</dbReference>
<protein>
    <submittedName>
        <fullName evidence="6">LysR family transcriptional regulator</fullName>
    </submittedName>
</protein>
<name>A0A4D7B0F3_9HYPH</name>
<keyword evidence="7" id="KW-1185">Reference proteome</keyword>
<dbReference type="PROSITE" id="PS50931">
    <property type="entry name" value="HTH_LYSR"/>
    <property type="match status" value="1"/>
</dbReference>
<dbReference type="InterPro" id="IPR036390">
    <property type="entry name" value="WH_DNA-bd_sf"/>
</dbReference>
<dbReference type="InterPro" id="IPR000847">
    <property type="entry name" value="LysR_HTH_N"/>
</dbReference>
<evidence type="ECO:0000256" key="2">
    <source>
        <dbReference type="ARBA" id="ARBA00023015"/>
    </source>
</evidence>
<dbReference type="Gene3D" id="1.10.10.10">
    <property type="entry name" value="Winged helix-like DNA-binding domain superfamily/Winged helix DNA-binding domain"/>
    <property type="match status" value="1"/>
</dbReference>
<dbReference type="PANTHER" id="PTHR30537">
    <property type="entry name" value="HTH-TYPE TRANSCRIPTIONAL REGULATOR"/>
    <property type="match status" value="1"/>
</dbReference>
<dbReference type="RefSeq" id="WP_136962557.1">
    <property type="nucleotide sequence ID" value="NZ_CP039690.1"/>
</dbReference>
<sequence length="296" mass="31659">MDWDNLRIALAVARHGSLSAAARALGTTQPTVSRRLGGFERRIGVKLFERAAGGLSPTPLCAALLDGLDRMDEGALVIERRIAARDTGLQGTISVTSLDWLGDCVVAPIVARFGSLHRLVSVELINDGRVFNLSRHEADIAFRFRSFEQEDLIERKVADIGYGLYAAPAYLERLGPPDFAAGCPGDAVVTLHEGAGRVCQVDWLEALAPKAQVILRANGLHAHLSAVEAGVALAALPRVLGDGRPGLRRLDTPLPAPVQAVRLGVHADLRDTPRIRAFIDFAASELKARAAVLNPA</sequence>
<dbReference type="OrthoDB" id="7333438at2"/>
<keyword evidence="2" id="KW-0805">Transcription regulation</keyword>
<dbReference type="GO" id="GO:0003700">
    <property type="term" value="F:DNA-binding transcription factor activity"/>
    <property type="evidence" value="ECO:0007669"/>
    <property type="project" value="InterPro"/>
</dbReference>
<evidence type="ECO:0000259" key="5">
    <source>
        <dbReference type="PROSITE" id="PS50931"/>
    </source>
</evidence>
<proteinExistence type="inferred from homology"/>
<dbReference type="KEGG" id="pstg:E8M01_24495"/>